<evidence type="ECO:0000313" key="1">
    <source>
        <dbReference type="EMBL" id="ABY63196.1"/>
    </source>
</evidence>
<dbReference type="Proteomes" id="UP000002421">
    <property type="component" value="Segment"/>
</dbReference>
<proteinExistence type="predicted"/>
<keyword evidence="2" id="KW-1185">Reference proteome</keyword>
<evidence type="ECO:0000313" key="2">
    <source>
        <dbReference type="Proteomes" id="UP000002421"/>
    </source>
</evidence>
<dbReference type="KEGG" id="vg:6372568"/>
<protein>
    <submittedName>
        <fullName evidence="1">Uncharacterized protein</fullName>
    </submittedName>
</protein>
<sequence length="74" mass="8595">MRAEWWVTERNNLQLSISYQQPNETSSGTSGCSSGWWLPIEGGIEATAERILAIVKKDWNWREVKDLDSWKKLL</sequence>
<dbReference type="RefSeq" id="YP_001957092.1">
    <property type="nucleotide sequence ID" value="NC_010821.1"/>
</dbReference>
<organismHost>
    <name type="scientific">Pseudomonas chlororaphis</name>
    <dbReference type="NCBI Taxonomy" id="587753"/>
</organismHost>
<accession>B3FJN1</accession>
<dbReference type="EMBL" id="EU197055">
    <property type="protein sequence ID" value="ABY63196.1"/>
    <property type="molecule type" value="Genomic_DNA"/>
</dbReference>
<organism evidence="1 2">
    <name type="scientific">Pseudomonas phage 201phi2-1</name>
    <name type="common">Pseudomonas chlororaphis phage 201phi2-1</name>
    <dbReference type="NCBI Taxonomy" id="198110"/>
    <lineage>
        <taxon>Viruses</taxon>
        <taxon>Duplodnaviria</taxon>
        <taxon>Heunggongvirae</taxon>
        <taxon>Uroviricota</taxon>
        <taxon>Caudoviricetes</taxon>
        <taxon>Chimalliviridae</taxon>
        <taxon>Serwervirus</taxon>
        <taxon>Serwervirus 201phi21</taxon>
    </lineage>
</organism>
<gene>
    <name evidence="1" type="ORF">201phi2-1p371</name>
</gene>
<name>B3FJN1_BP201</name>
<reference evidence="1 2" key="1">
    <citation type="journal article" date="2008" name="Virology">
        <title>Characterization of Pseudomonas chlororaphis myovirus 201varphi2-1 via genomic sequencing, mass spectrometry, and electron microscopy.</title>
        <authorList>
            <person name="Thomas J.A."/>
            <person name="Rolando M.R."/>
            <person name="Carroll C.A."/>
            <person name="Shen P.S."/>
            <person name="Belnap D.M."/>
            <person name="Weintraub S.T."/>
            <person name="Serwer P."/>
            <person name="Hardies S.C."/>
        </authorList>
    </citation>
    <scope>NUCLEOTIDE SEQUENCE</scope>
</reference>